<comment type="caution">
    <text evidence="2">The sequence shown here is derived from an EMBL/GenBank/DDBJ whole genome shotgun (WGS) entry which is preliminary data.</text>
</comment>
<organism evidence="2 3">
    <name type="scientific">Moniliophthora roreri</name>
    <name type="common">Frosty pod rot fungus</name>
    <name type="synonym">Monilia roreri</name>
    <dbReference type="NCBI Taxonomy" id="221103"/>
    <lineage>
        <taxon>Eukaryota</taxon>
        <taxon>Fungi</taxon>
        <taxon>Dikarya</taxon>
        <taxon>Basidiomycota</taxon>
        <taxon>Agaricomycotina</taxon>
        <taxon>Agaricomycetes</taxon>
        <taxon>Agaricomycetidae</taxon>
        <taxon>Agaricales</taxon>
        <taxon>Marasmiineae</taxon>
        <taxon>Marasmiaceae</taxon>
        <taxon>Moniliophthora</taxon>
    </lineage>
</organism>
<dbReference type="AlphaFoldDB" id="A0A0W0FE58"/>
<sequence>MALPLLLYTPFLLVLSIVLALAIRARRRSLKFLKGPPNPSILFGNDYDLSNQLVVGDLELKWFKQYGTAVRATTCYNVWVGYISLLFG</sequence>
<proteinExistence type="predicted"/>
<evidence type="ECO:0008006" key="4">
    <source>
        <dbReference type="Google" id="ProtNLM"/>
    </source>
</evidence>
<gene>
    <name evidence="2" type="ORF">WG66_12781</name>
</gene>
<protein>
    <recommendedName>
        <fullName evidence="4">Cytochrome p450</fullName>
    </recommendedName>
</protein>
<keyword evidence="1" id="KW-1133">Transmembrane helix</keyword>
<feature type="transmembrane region" description="Helical" evidence="1">
    <location>
        <begin position="6"/>
        <end position="25"/>
    </location>
</feature>
<keyword evidence="1" id="KW-0472">Membrane</keyword>
<dbReference type="EMBL" id="LATX01002055">
    <property type="protein sequence ID" value="KTB34617.1"/>
    <property type="molecule type" value="Genomic_DNA"/>
</dbReference>
<accession>A0A0W0FE58</accession>
<name>A0A0W0FE58_MONRR</name>
<keyword evidence="1" id="KW-0812">Transmembrane</keyword>
<evidence type="ECO:0000256" key="1">
    <source>
        <dbReference type="SAM" id="Phobius"/>
    </source>
</evidence>
<reference evidence="2 3" key="1">
    <citation type="submission" date="2015-12" db="EMBL/GenBank/DDBJ databases">
        <title>Draft genome sequence of Moniliophthora roreri, the causal agent of frosty pod rot of cacao.</title>
        <authorList>
            <person name="Aime M.C."/>
            <person name="Diaz-Valderrama J.R."/>
            <person name="Kijpornyongpan T."/>
            <person name="Phillips-Mora W."/>
        </authorList>
    </citation>
    <scope>NUCLEOTIDE SEQUENCE [LARGE SCALE GENOMIC DNA]</scope>
    <source>
        <strain evidence="2 3">MCA 2952</strain>
    </source>
</reference>
<evidence type="ECO:0000313" key="2">
    <source>
        <dbReference type="EMBL" id="KTB34617.1"/>
    </source>
</evidence>
<evidence type="ECO:0000313" key="3">
    <source>
        <dbReference type="Proteomes" id="UP000054988"/>
    </source>
</evidence>
<dbReference type="Proteomes" id="UP000054988">
    <property type="component" value="Unassembled WGS sequence"/>
</dbReference>